<comment type="caution">
    <text evidence="8">The sequence shown here is derived from an EMBL/GenBank/DDBJ whole genome shotgun (WGS) entry which is preliminary data.</text>
</comment>
<evidence type="ECO:0000313" key="8">
    <source>
        <dbReference type="EMBL" id="ODS01027.1"/>
    </source>
</evidence>
<name>A0A1E3W7E0_9HYPH</name>
<dbReference type="InterPro" id="IPR023302">
    <property type="entry name" value="Pept_S9A_N"/>
</dbReference>
<dbReference type="Pfam" id="PF00326">
    <property type="entry name" value="Peptidase_S9"/>
    <property type="match status" value="1"/>
</dbReference>
<dbReference type="InterPro" id="IPR001375">
    <property type="entry name" value="Peptidase_S9_cat"/>
</dbReference>
<dbReference type="Gene3D" id="2.130.10.120">
    <property type="entry name" value="Prolyl oligopeptidase, N-terminal domain"/>
    <property type="match status" value="1"/>
</dbReference>
<evidence type="ECO:0000256" key="2">
    <source>
        <dbReference type="ARBA" id="ARBA00022670"/>
    </source>
</evidence>
<dbReference type="Pfam" id="PF02897">
    <property type="entry name" value="Peptidase_S9_N"/>
    <property type="match status" value="1"/>
</dbReference>
<sequence>MNEQRLPARAPLAARRSSTSTHHGIAREDDYAWLRADNWQAVMRDPRQLPADIRAHLEAENAYTGAVMADTEALQAKLFEEMKGRIKEDDSSVPAPDGAFDYYTRYVTGGQHPLFCRRPRGGGTEQILVDGNALAAPHAYFRIANVAHSPDHTLVAYAVDTKGSEFYTVTIIKAATGRLVEAEITDNNGGFQWAADSKTLLYVWLDEEHRPRKLFAHAVGAASEDRLIHEQADPGYFLEIGATQDNEYLLLGVHDHETAEVSLIDAKEPDAAPRLVAPREAEHDYSVEHHGERLIILTFRGAEATASSSAAGDPSPENWREIEPHRPGRLILDVVAYKDFLVRLEREDGLPRIVIRRFADGEEHQIAFDEEAYALGLSHGYEYDTRNLRFTYSSMTTPAQVFDYDMETRERTLRKTQEVPSGHDPSLYVTRRVMRRRKTARRCPSSLLYRKETKLDGTAPLLLYGYGAYGMTMPAGFNTNALSLVDRGFVYAIAHIRGGKEKGYRWYKDGKREKKTNTFTDFIAAGEYLAAQNVTSRGRIIAHGGSAGGMLMGAIANMAPDLFLGIIAEVPFVDVLTTMLDATLPLTPPEWPEWGNPLENERDYRTIAAYSPYDNVRVQSYPNIIALAGLTDPRVTYWEPAKWVAKLREADAGGNLILLKTNMEAGHAGASGRFERLKEVAVSYAFALKVADLDASSGLASADGLNMC</sequence>
<comment type="similarity">
    <text evidence="1">Belongs to the peptidase S9A family.</text>
</comment>
<feature type="compositionally biased region" description="Low complexity" evidence="5">
    <location>
        <begin position="1"/>
        <end position="16"/>
    </location>
</feature>
<reference evidence="8 9" key="1">
    <citation type="journal article" date="2016" name="Environ. Microbiol.">
        <title>New Methyloceanibacter diversity from North Sea sediments includes methanotroph containing solely the soluble methane monooxygenase.</title>
        <authorList>
            <person name="Vekeman B."/>
            <person name="Kerckhof F.M."/>
            <person name="Cremers G."/>
            <person name="de Vos P."/>
            <person name="Vandamme P."/>
            <person name="Boon N."/>
            <person name="Op den Camp H.J."/>
            <person name="Heylen K."/>
        </authorList>
    </citation>
    <scope>NUCLEOTIDE SEQUENCE [LARGE SCALE GENOMIC DNA]</scope>
    <source>
        <strain evidence="8 9">R-67177</strain>
    </source>
</reference>
<dbReference type="InterPro" id="IPR002470">
    <property type="entry name" value="Peptidase_S9A"/>
</dbReference>
<dbReference type="PROSITE" id="PS00708">
    <property type="entry name" value="PRO_ENDOPEP_SER"/>
    <property type="match status" value="1"/>
</dbReference>
<protein>
    <submittedName>
        <fullName evidence="8">Peptidase S9</fullName>
    </submittedName>
</protein>
<dbReference type="SUPFAM" id="SSF50993">
    <property type="entry name" value="Peptidase/esterase 'gauge' domain"/>
    <property type="match status" value="1"/>
</dbReference>
<feature type="region of interest" description="Disordered" evidence="5">
    <location>
        <begin position="1"/>
        <end position="23"/>
    </location>
</feature>
<feature type="domain" description="Peptidase S9 prolyl oligopeptidase catalytic" evidence="6">
    <location>
        <begin position="477"/>
        <end position="691"/>
    </location>
</feature>
<dbReference type="PANTHER" id="PTHR11757:SF19">
    <property type="entry name" value="PROLYL ENDOPEPTIDASE-LIKE"/>
    <property type="match status" value="1"/>
</dbReference>
<dbReference type="GO" id="GO:0004252">
    <property type="term" value="F:serine-type endopeptidase activity"/>
    <property type="evidence" value="ECO:0007669"/>
    <property type="project" value="InterPro"/>
</dbReference>
<evidence type="ECO:0000256" key="5">
    <source>
        <dbReference type="SAM" id="MobiDB-lite"/>
    </source>
</evidence>
<dbReference type="InterPro" id="IPR051543">
    <property type="entry name" value="Serine_Peptidase_S9A"/>
</dbReference>
<accession>A0A1E3W7E0</accession>
<dbReference type="InterPro" id="IPR029058">
    <property type="entry name" value="AB_hydrolase_fold"/>
</dbReference>
<evidence type="ECO:0000259" key="7">
    <source>
        <dbReference type="Pfam" id="PF02897"/>
    </source>
</evidence>
<evidence type="ECO:0000256" key="1">
    <source>
        <dbReference type="ARBA" id="ARBA00005228"/>
    </source>
</evidence>
<dbReference type="SUPFAM" id="SSF53474">
    <property type="entry name" value="alpha/beta-Hydrolases"/>
    <property type="match status" value="1"/>
</dbReference>
<evidence type="ECO:0000256" key="3">
    <source>
        <dbReference type="ARBA" id="ARBA00022801"/>
    </source>
</evidence>
<keyword evidence="2" id="KW-0645">Protease</keyword>
<proteinExistence type="inferred from homology"/>
<gene>
    <name evidence="8" type="ORF">AUC71_03280</name>
</gene>
<keyword evidence="4" id="KW-0720">Serine protease</keyword>
<dbReference type="Proteomes" id="UP000095042">
    <property type="component" value="Unassembled WGS sequence"/>
</dbReference>
<organism evidence="8 9">
    <name type="scientific">Methyloceanibacter marginalis</name>
    <dbReference type="NCBI Taxonomy" id="1774971"/>
    <lineage>
        <taxon>Bacteria</taxon>
        <taxon>Pseudomonadati</taxon>
        <taxon>Pseudomonadota</taxon>
        <taxon>Alphaproteobacteria</taxon>
        <taxon>Hyphomicrobiales</taxon>
        <taxon>Hyphomicrobiaceae</taxon>
        <taxon>Methyloceanibacter</taxon>
    </lineage>
</organism>
<evidence type="ECO:0000259" key="6">
    <source>
        <dbReference type="Pfam" id="PF00326"/>
    </source>
</evidence>
<evidence type="ECO:0000256" key="4">
    <source>
        <dbReference type="ARBA" id="ARBA00022825"/>
    </source>
</evidence>
<dbReference type="GO" id="GO:0006508">
    <property type="term" value="P:proteolysis"/>
    <property type="evidence" value="ECO:0007669"/>
    <property type="project" value="UniProtKB-KW"/>
</dbReference>
<dbReference type="AlphaFoldDB" id="A0A1E3W7E0"/>
<dbReference type="OrthoDB" id="9801421at2"/>
<dbReference type="PRINTS" id="PR00862">
    <property type="entry name" value="PROLIGOPTASE"/>
</dbReference>
<dbReference type="RefSeq" id="WP_069624885.1">
    <property type="nucleotide sequence ID" value="NZ_LPWD01000430.1"/>
</dbReference>
<evidence type="ECO:0000313" key="9">
    <source>
        <dbReference type="Proteomes" id="UP000095042"/>
    </source>
</evidence>
<dbReference type="EMBL" id="LPWD01000430">
    <property type="protein sequence ID" value="ODS01027.1"/>
    <property type="molecule type" value="Genomic_DNA"/>
</dbReference>
<dbReference type="PANTHER" id="PTHR11757">
    <property type="entry name" value="PROTEASE FAMILY S9A OLIGOPEPTIDASE"/>
    <property type="match status" value="1"/>
</dbReference>
<keyword evidence="9" id="KW-1185">Reference proteome</keyword>
<keyword evidence="3" id="KW-0378">Hydrolase</keyword>
<feature type="domain" description="Peptidase S9A N-terminal" evidence="7">
    <location>
        <begin position="15"/>
        <end position="416"/>
    </location>
</feature>
<dbReference type="Gene3D" id="3.40.50.1820">
    <property type="entry name" value="alpha/beta hydrolase"/>
    <property type="match status" value="1"/>
</dbReference>
<dbReference type="InterPro" id="IPR002471">
    <property type="entry name" value="Pept_S9_AS"/>
</dbReference>